<keyword evidence="9" id="KW-1185">Reference proteome</keyword>
<evidence type="ECO:0000313" key="8">
    <source>
        <dbReference type="EMBL" id="SHG64476.1"/>
    </source>
</evidence>
<sequence>MKLLKNRCLPVFLLAVLTLSSCKKWLDVQPKTDLKQEELFSTEQGFNEAMTGAYVSMTKEATYGRELTFGMMSVMASDYSVGSSSEQATRLLKPVENLDYETEQFRSMIDRVWLQQFNTIAQVNAILEYIDEKKGVFSGNKYGLIKGEALALRAYIHFDLLRLFAPAYLSKDNQKYMPYVTAYGRTVTPFSTVEEILSKALADLDQAESLMTGDLIGVKGAADRKVRMNLYAAKGLKARIYLYMGNKIQAFAKAKEVIDAKQVFLMLPGTVINTDRSFHTEHLFSLYSEPFEARALTVLEPKTNLTTTAPYYFTQEAKLKGNIFGDQPTDIRYKSPMMQQIKGFLISHKFLYPDLADESTTLNLQRNYIPLMRLTEMYYIAAESAADPATALSYLNTVLGNRGLLPILANADLQTEIRKEYRKEFFMEGQLFYYYKRINASHIEDSPVAQMSAKSYVLPLPENEKIYGAR</sequence>
<keyword evidence="5" id="KW-0998">Cell outer membrane</keyword>
<dbReference type="InterPro" id="IPR011990">
    <property type="entry name" value="TPR-like_helical_dom_sf"/>
</dbReference>
<dbReference type="SUPFAM" id="SSF48452">
    <property type="entry name" value="TPR-like"/>
    <property type="match status" value="1"/>
</dbReference>
<evidence type="ECO:0000259" key="6">
    <source>
        <dbReference type="Pfam" id="PF07980"/>
    </source>
</evidence>
<evidence type="ECO:0000256" key="3">
    <source>
        <dbReference type="ARBA" id="ARBA00022729"/>
    </source>
</evidence>
<comment type="similarity">
    <text evidence="2">Belongs to the SusD family.</text>
</comment>
<dbReference type="RefSeq" id="WP_159441180.1">
    <property type="nucleotide sequence ID" value="NZ_FQUQ01000006.1"/>
</dbReference>
<evidence type="ECO:0000256" key="5">
    <source>
        <dbReference type="ARBA" id="ARBA00023237"/>
    </source>
</evidence>
<evidence type="ECO:0000313" key="9">
    <source>
        <dbReference type="Proteomes" id="UP000184287"/>
    </source>
</evidence>
<name>A0A1M5LHN5_9SPHI</name>
<dbReference type="GO" id="GO:0009279">
    <property type="term" value="C:cell outer membrane"/>
    <property type="evidence" value="ECO:0007669"/>
    <property type="project" value="UniProtKB-SubCell"/>
</dbReference>
<organism evidence="8 9">
    <name type="scientific">Pedobacter caeni</name>
    <dbReference type="NCBI Taxonomy" id="288992"/>
    <lineage>
        <taxon>Bacteria</taxon>
        <taxon>Pseudomonadati</taxon>
        <taxon>Bacteroidota</taxon>
        <taxon>Sphingobacteriia</taxon>
        <taxon>Sphingobacteriales</taxon>
        <taxon>Sphingobacteriaceae</taxon>
        <taxon>Pedobacter</taxon>
    </lineage>
</organism>
<evidence type="ECO:0000256" key="4">
    <source>
        <dbReference type="ARBA" id="ARBA00023136"/>
    </source>
</evidence>
<proteinExistence type="inferred from homology"/>
<evidence type="ECO:0000256" key="1">
    <source>
        <dbReference type="ARBA" id="ARBA00004442"/>
    </source>
</evidence>
<gene>
    <name evidence="8" type="ORF">SAMN04488522_106345</name>
</gene>
<comment type="subcellular location">
    <subcellularLocation>
        <location evidence="1">Cell outer membrane</location>
    </subcellularLocation>
</comment>
<dbReference type="STRING" id="288992.SAMN04488522_106345"/>
<dbReference type="InterPro" id="IPR012944">
    <property type="entry name" value="SusD_RagB_dom"/>
</dbReference>
<dbReference type="Gene3D" id="1.25.40.390">
    <property type="match status" value="2"/>
</dbReference>
<feature type="domain" description="RagB/SusD" evidence="6">
    <location>
        <begin position="348"/>
        <end position="439"/>
    </location>
</feature>
<evidence type="ECO:0000256" key="2">
    <source>
        <dbReference type="ARBA" id="ARBA00006275"/>
    </source>
</evidence>
<accession>A0A1M5LHN5</accession>
<dbReference type="Pfam" id="PF14322">
    <property type="entry name" value="SusD-like_3"/>
    <property type="match status" value="1"/>
</dbReference>
<dbReference type="Pfam" id="PF07980">
    <property type="entry name" value="SusD_RagB"/>
    <property type="match status" value="1"/>
</dbReference>
<dbReference type="OrthoDB" id="1097962at2"/>
<evidence type="ECO:0000259" key="7">
    <source>
        <dbReference type="Pfam" id="PF14322"/>
    </source>
</evidence>
<dbReference type="EMBL" id="FQUQ01000006">
    <property type="protein sequence ID" value="SHG64476.1"/>
    <property type="molecule type" value="Genomic_DNA"/>
</dbReference>
<keyword evidence="3" id="KW-0732">Signal</keyword>
<reference evidence="9" key="1">
    <citation type="submission" date="2016-11" db="EMBL/GenBank/DDBJ databases">
        <authorList>
            <person name="Varghese N."/>
            <person name="Submissions S."/>
        </authorList>
    </citation>
    <scope>NUCLEOTIDE SEQUENCE [LARGE SCALE GENOMIC DNA]</scope>
    <source>
        <strain evidence="9">DSM 16990</strain>
    </source>
</reference>
<dbReference type="InterPro" id="IPR033985">
    <property type="entry name" value="SusD-like_N"/>
</dbReference>
<dbReference type="AlphaFoldDB" id="A0A1M5LHN5"/>
<protein>
    <submittedName>
        <fullName evidence="8">SusD family protein</fullName>
    </submittedName>
</protein>
<dbReference type="Proteomes" id="UP000184287">
    <property type="component" value="Unassembled WGS sequence"/>
</dbReference>
<feature type="domain" description="SusD-like N-terminal" evidence="7">
    <location>
        <begin position="24"/>
        <end position="242"/>
    </location>
</feature>
<keyword evidence="4" id="KW-0472">Membrane</keyword>
<dbReference type="PROSITE" id="PS51257">
    <property type="entry name" value="PROKAR_LIPOPROTEIN"/>
    <property type="match status" value="1"/>
</dbReference>